<keyword evidence="5" id="KW-1185">Reference proteome</keyword>
<dbReference type="Proteomes" id="UP001501057">
    <property type="component" value="Unassembled WGS sequence"/>
</dbReference>
<keyword evidence="3" id="KW-0812">Transmembrane</keyword>
<sequence>MASRKDRTSGRRRASSPRRSSRSSAASSRPRLLTGRQRTAREKRERQSRRKAIWLTLAGIGVVLVAIGGWLGWEANQARTALAEATDQATALQREISEGDTEQGERLLAALQVNTEKARTHTDGLLWSAAAKIPFVGDNARAVTVAADALDAIAQDALPPVVSTATALDSDLFKPVDGVFPLATFAQLVDPVSSAAEVLTAQRARIDALDPDALLGPVRKPVEELQEKVGTAETAAAAAARAMRLAPAMLGGEGPRTYLVMFQNNAESRSTGGIPGSVALVRADGGRLTFGDTYSYTDIGTFEQDVIPRTEDEALTFSSTIARDLRDTTLTPDFPRAAQFAKGIIEQRFGVPINGVISVDPVALSYALDGTGPVGLPDGTVLTGDNAVTTLLSSVYARFPDPREQDEFFSLAAQTVFTTVLNGQGDYRKTLEGLTDAVDEHRLLIWSADPAEQAEFAETPLAGALPQGGTHPRFGVYVNDATSSKMQFYLRWDSKVEAVRCLDDDRQELALTVTLTSTAPADAALLPSYIVGPGTYATPGTQQVNLRLAAPSGSTLEALEVDGVRTIMGNGTLGDRPIVIQPALVGPGQEVTLRLVVTTGPNQPDSIIVDSTPGVVPFDQDQRFASACG</sequence>
<evidence type="ECO:0000256" key="2">
    <source>
        <dbReference type="SAM" id="MobiDB-lite"/>
    </source>
</evidence>
<evidence type="ECO:0000256" key="1">
    <source>
        <dbReference type="SAM" id="Coils"/>
    </source>
</evidence>
<protein>
    <submittedName>
        <fullName evidence="4">DUF4012 domain-containing protein</fullName>
    </submittedName>
</protein>
<keyword evidence="1" id="KW-0175">Coiled coil</keyword>
<dbReference type="EMBL" id="BAAAME010000004">
    <property type="protein sequence ID" value="GAA1745078.1"/>
    <property type="molecule type" value="Genomic_DNA"/>
</dbReference>
<feature type="transmembrane region" description="Helical" evidence="3">
    <location>
        <begin position="52"/>
        <end position="73"/>
    </location>
</feature>
<gene>
    <name evidence="4" type="ORF">GCM10009710_26380</name>
</gene>
<feature type="region of interest" description="Disordered" evidence="2">
    <location>
        <begin position="1"/>
        <end position="45"/>
    </location>
</feature>
<comment type="caution">
    <text evidence="4">The sequence shown here is derived from an EMBL/GenBank/DDBJ whole genome shotgun (WGS) entry which is preliminary data.</text>
</comment>
<evidence type="ECO:0000256" key="3">
    <source>
        <dbReference type="SAM" id="Phobius"/>
    </source>
</evidence>
<dbReference type="RefSeq" id="WP_344202419.1">
    <property type="nucleotide sequence ID" value="NZ_BAAAME010000004.1"/>
</dbReference>
<organism evidence="4 5">
    <name type="scientific">Aeromicrobium alkaliterrae</name>
    <dbReference type="NCBI Taxonomy" id="302168"/>
    <lineage>
        <taxon>Bacteria</taxon>
        <taxon>Bacillati</taxon>
        <taxon>Actinomycetota</taxon>
        <taxon>Actinomycetes</taxon>
        <taxon>Propionibacteriales</taxon>
        <taxon>Nocardioidaceae</taxon>
        <taxon>Aeromicrobium</taxon>
    </lineage>
</organism>
<feature type="compositionally biased region" description="Basic residues" evidence="2">
    <location>
        <begin position="10"/>
        <end position="21"/>
    </location>
</feature>
<feature type="coiled-coil region" evidence="1">
    <location>
        <begin position="75"/>
        <end position="102"/>
    </location>
</feature>
<proteinExistence type="predicted"/>
<name>A0ABN2JZV6_9ACTN</name>
<accession>A0ABN2JZV6</accession>
<keyword evidence="3" id="KW-0472">Membrane</keyword>
<evidence type="ECO:0000313" key="4">
    <source>
        <dbReference type="EMBL" id="GAA1745078.1"/>
    </source>
</evidence>
<reference evidence="4 5" key="1">
    <citation type="journal article" date="2019" name="Int. J. Syst. Evol. Microbiol.">
        <title>The Global Catalogue of Microorganisms (GCM) 10K type strain sequencing project: providing services to taxonomists for standard genome sequencing and annotation.</title>
        <authorList>
            <consortium name="The Broad Institute Genomics Platform"/>
            <consortium name="The Broad Institute Genome Sequencing Center for Infectious Disease"/>
            <person name="Wu L."/>
            <person name="Ma J."/>
        </authorList>
    </citation>
    <scope>NUCLEOTIDE SEQUENCE [LARGE SCALE GENOMIC DNA]</scope>
    <source>
        <strain evidence="4 5">JCM 13518</strain>
    </source>
</reference>
<keyword evidence="3" id="KW-1133">Transmembrane helix</keyword>
<evidence type="ECO:0000313" key="5">
    <source>
        <dbReference type="Proteomes" id="UP001501057"/>
    </source>
</evidence>
<dbReference type="InterPro" id="IPR025101">
    <property type="entry name" value="DUF4012"/>
</dbReference>
<feature type="compositionally biased region" description="Low complexity" evidence="2">
    <location>
        <begin position="22"/>
        <end position="31"/>
    </location>
</feature>
<dbReference type="Pfam" id="PF13196">
    <property type="entry name" value="DUF4012"/>
    <property type="match status" value="1"/>
</dbReference>